<proteinExistence type="predicted"/>
<dbReference type="Proteomes" id="UP000261222">
    <property type="component" value="Unassembled WGS sequence"/>
</dbReference>
<gene>
    <name evidence="1" type="ORF">DXB81_11575</name>
</gene>
<evidence type="ECO:0000313" key="2">
    <source>
        <dbReference type="Proteomes" id="UP000261222"/>
    </source>
</evidence>
<evidence type="ECO:0000313" key="1">
    <source>
        <dbReference type="EMBL" id="RGN03781.1"/>
    </source>
</evidence>
<organism evidence="1 2">
    <name type="scientific">Blautia obeum</name>
    <dbReference type="NCBI Taxonomy" id="40520"/>
    <lineage>
        <taxon>Bacteria</taxon>
        <taxon>Bacillati</taxon>
        <taxon>Bacillota</taxon>
        <taxon>Clostridia</taxon>
        <taxon>Lachnospirales</taxon>
        <taxon>Lachnospiraceae</taxon>
        <taxon>Blautia</taxon>
    </lineage>
</organism>
<sequence>MDNPLEKLKDIAEKLNVPYAIDKYIGQADTFAVYAMSGVTGTEFADDRAQEHIASIRFDYAMPHSQNFTNKLFEILDMLIDAGFAEPRIVVVNDNDKHHILQFSTEISI</sequence>
<accession>A0A3E5A558</accession>
<comment type="caution">
    <text evidence="1">The sequence shown here is derived from an EMBL/GenBank/DDBJ whole genome shotgun (WGS) entry which is preliminary data.</text>
</comment>
<reference evidence="1 2" key="1">
    <citation type="submission" date="2018-08" db="EMBL/GenBank/DDBJ databases">
        <title>A genome reference for cultivated species of the human gut microbiota.</title>
        <authorList>
            <person name="Zou Y."/>
            <person name="Xue W."/>
            <person name="Luo G."/>
        </authorList>
    </citation>
    <scope>NUCLEOTIDE SEQUENCE [LARGE SCALE GENOMIC DNA]</scope>
    <source>
        <strain evidence="1 2">OM06-11AA</strain>
    </source>
</reference>
<dbReference type="EMBL" id="QSUB01000005">
    <property type="protein sequence ID" value="RGN03781.1"/>
    <property type="molecule type" value="Genomic_DNA"/>
</dbReference>
<name>A0A3E5A558_9FIRM</name>
<dbReference type="RefSeq" id="WP_147330237.1">
    <property type="nucleotide sequence ID" value="NZ_QSUB01000005.1"/>
</dbReference>
<dbReference type="AlphaFoldDB" id="A0A3E5A558"/>
<protein>
    <submittedName>
        <fullName evidence="1">Uncharacterized protein</fullName>
    </submittedName>
</protein>